<evidence type="ECO:0000313" key="5">
    <source>
        <dbReference type="EMBL" id="SCA56267.1"/>
    </source>
</evidence>
<feature type="domain" description="Glycosyltransferase 2-like" evidence="4">
    <location>
        <begin position="7"/>
        <end position="135"/>
    </location>
</feature>
<evidence type="ECO:0000256" key="2">
    <source>
        <dbReference type="ARBA" id="ARBA00022676"/>
    </source>
</evidence>
<sequence length="343" mass="39693">MTAPLISVIMAVYNDERFIQESIDSVLSQTLQDFEFIIVNDASTDKSAEIIKNNGIKDSRIFLIENAENLGLAASLNKGLDKAQGKYIARMDGDDICEPYRFEQQLRFFEKDHTLVLVGSNVRQINQEGYKMMQTSLPLTDSAIRSHCILLNPFAHPSVMMSAHPFQENGLRYNEEFDTTQDWELWGRLLEYGKGLNIAEPLVRQRFHSHSISAVKQDRQLQNTLKIQESYISRHFHHDLWDEELFTNIRFSIFGNKSLVQQHNVDVKKVCTSLLGLVDNLKKNYPHYELEVFERLVVWRVFRTMMRFPNLFLSIAGRLLQNHAMASLSIPLQGVKALFQRLL</sequence>
<evidence type="ECO:0000256" key="1">
    <source>
        <dbReference type="ARBA" id="ARBA00006739"/>
    </source>
</evidence>
<dbReference type="PANTHER" id="PTHR43685">
    <property type="entry name" value="GLYCOSYLTRANSFERASE"/>
    <property type="match status" value="1"/>
</dbReference>
<dbReference type="EMBL" id="FLYE01000012">
    <property type="protein sequence ID" value="SCA56267.1"/>
    <property type="molecule type" value="Genomic_DNA"/>
</dbReference>
<evidence type="ECO:0000259" key="4">
    <source>
        <dbReference type="Pfam" id="PF00535"/>
    </source>
</evidence>
<dbReference type="AlphaFoldDB" id="A0A1C3RG41"/>
<dbReference type="OrthoDB" id="9807795at2"/>
<dbReference type="STRING" id="1867952.MTBPR1_20115"/>
<dbReference type="PANTHER" id="PTHR43685:SF5">
    <property type="entry name" value="GLYCOSYLTRANSFERASE EPSE-RELATED"/>
    <property type="match status" value="1"/>
</dbReference>
<keyword evidence="6" id="KW-1185">Reference proteome</keyword>
<dbReference type="SUPFAM" id="SSF53448">
    <property type="entry name" value="Nucleotide-diphospho-sugar transferases"/>
    <property type="match status" value="1"/>
</dbReference>
<dbReference type="InterPro" id="IPR029044">
    <property type="entry name" value="Nucleotide-diphossugar_trans"/>
</dbReference>
<gene>
    <name evidence="5" type="ORF">MTBPR1_20115</name>
</gene>
<organism evidence="5 6">
    <name type="scientific">Candidatus Terasakiella magnetica</name>
    <dbReference type="NCBI Taxonomy" id="1867952"/>
    <lineage>
        <taxon>Bacteria</taxon>
        <taxon>Pseudomonadati</taxon>
        <taxon>Pseudomonadota</taxon>
        <taxon>Alphaproteobacteria</taxon>
        <taxon>Rhodospirillales</taxon>
        <taxon>Terasakiellaceae</taxon>
        <taxon>Terasakiella</taxon>
    </lineage>
</organism>
<dbReference type="InterPro" id="IPR001173">
    <property type="entry name" value="Glyco_trans_2-like"/>
</dbReference>
<evidence type="ECO:0000313" key="6">
    <source>
        <dbReference type="Proteomes" id="UP000231658"/>
    </source>
</evidence>
<reference evidence="5 6" key="1">
    <citation type="submission" date="2016-07" db="EMBL/GenBank/DDBJ databases">
        <authorList>
            <person name="Lefevre C.T."/>
        </authorList>
    </citation>
    <scope>NUCLEOTIDE SEQUENCE [LARGE SCALE GENOMIC DNA]</scope>
    <source>
        <strain evidence="5">PR1</strain>
    </source>
</reference>
<dbReference type="InterPro" id="IPR050834">
    <property type="entry name" value="Glycosyltransf_2"/>
</dbReference>
<keyword evidence="2" id="KW-0328">Glycosyltransferase</keyword>
<dbReference type="Proteomes" id="UP000231658">
    <property type="component" value="Unassembled WGS sequence"/>
</dbReference>
<protein>
    <recommendedName>
        <fullName evidence="4">Glycosyltransferase 2-like domain-containing protein</fullName>
    </recommendedName>
</protein>
<name>A0A1C3RG41_9PROT</name>
<keyword evidence="3" id="KW-0808">Transferase</keyword>
<dbReference type="Gene3D" id="3.90.550.10">
    <property type="entry name" value="Spore Coat Polysaccharide Biosynthesis Protein SpsA, Chain A"/>
    <property type="match status" value="1"/>
</dbReference>
<accession>A0A1C3RG41</accession>
<proteinExistence type="inferred from homology"/>
<dbReference type="GO" id="GO:0016757">
    <property type="term" value="F:glycosyltransferase activity"/>
    <property type="evidence" value="ECO:0007669"/>
    <property type="project" value="UniProtKB-KW"/>
</dbReference>
<dbReference type="Pfam" id="PF00535">
    <property type="entry name" value="Glycos_transf_2"/>
    <property type="match status" value="1"/>
</dbReference>
<evidence type="ECO:0000256" key="3">
    <source>
        <dbReference type="ARBA" id="ARBA00022679"/>
    </source>
</evidence>
<comment type="similarity">
    <text evidence="1">Belongs to the glycosyltransferase 2 family.</text>
</comment>